<organism evidence="6 7">
    <name type="scientific">Gaopeijia maritima</name>
    <dbReference type="NCBI Taxonomy" id="3119007"/>
    <lineage>
        <taxon>Bacteria</taxon>
        <taxon>Pseudomonadati</taxon>
        <taxon>Gemmatimonadota</taxon>
        <taxon>Longimicrobiia</taxon>
        <taxon>Gaopeijiales</taxon>
        <taxon>Gaopeijiaceae</taxon>
        <taxon>Gaopeijia</taxon>
    </lineage>
</organism>
<reference evidence="6 7" key="1">
    <citation type="submission" date="2024-02" db="EMBL/GenBank/DDBJ databases">
        <title>A novel Gemmatimonadota bacterium.</title>
        <authorList>
            <person name="Du Z.-J."/>
            <person name="Ye Y.-Q."/>
        </authorList>
    </citation>
    <scope>NUCLEOTIDE SEQUENCE [LARGE SCALE GENOMIC DNA]</scope>
    <source>
        <strain evidence="6 7">DH-20</strain>
    </source>
</reference>
<keyword evidence="4" id="KW-0804">Transcription</keyword>
<dbReference type="InterPro" id="IPR007624">
    <property type="entry name" value="RNA_pol_sigma70_r3"/>
</dbReference>
<keyword evidence="7" id="KW-1185">Reference proteome</keyword>
<feature type="domain" description="RNA polymerase sigma-70" evidence="5">
    <location>
        <begin position="49"/>
        <end position="62"/>
    </location>
</feature>
<dbReference type="InterPro" id="IPR000943">
    <property type="entry name" value="RNA_pol_sigma70"/>
</dbReference>
<dbReference type="Pfam" id="PF04539">
    <property type="entry name" value="Sigma70_r3"/>
    <property type="match status" value="1"/>
</dbReference>
<evidence type="ECO:0000313" key="6">
    <source>
        <dbReference type="EMBL" id="MEK9502518.1"/>
    </source>
</evidence>
<dbReference type="InterPro" id="IPR007630">
    <property type="entry name" value="RNA_pol_sigma70_r4"/>
</dbReference>
<evidence type="ECO:0000256" key="1">
    <source>
        <dbReference type="ARBA" id="ARBA00023015"/>
    </source>
</evidence>
<dbReference type="NCBIfam" id="NF005413">
    <property type="entry name" value="PRK06986.1"/>
    <property type="match status" value="1"/>
</dbReference>
<dbReference type="InterPro" id="IPR014284">
    <property type="entry name" value="RNA_pol_sigma-70_dom"/>
</dbReference>
<dbReference type="EMBL" id="JBBHLI010000012">
    <property type="protein sequence ID" value="MEK9502518.1"/>
    <property type="molecule type" value="Genomic_DNA"/>
</dbReference>
<dbReference type="SUPFAM" id="SSF88659">
    <property type="entry name" value="Sigma3 and sigma4 domains of RNA polymerase sigma factors"/>
    <property type="match status" value="2"/>
</dbReference>
<evidence type="ECO:0000313" key="7">
    <source>
        <dbReference type="Proteomes" id="UP001484239"/>
    </source>
</evidence>
<dbReference type="PROSITE" id="PS00715">
    <property type="entry name" value="SIGMA70_1"/>
    <property type="match status" value="1"/>
</dbReference>
<name>A0ABU9ECR1_9BACT</name>
<dbReference type="Gene3D" id="1.10.1740.10">
    <property type="match status" value="1"/>
</dbReference>
<dbReference type="Proteomes" id="UP001484239">
    <property type="component" value="Unassembled WGS sequence"/>
</dbReference>
<dbReference type="InterPro" id="IPR013325">
    <property type="entry name" value="RNA_pol_sigma_r2"/>
</dbReference>
<dbReference type="PANTHER" id="PTHR30385:SF7">
    <property type="entry name" value="RNA POLYMERASE SIGMA FACTOR FLIA"/>
    <property type="match status" value="1"/>
</dbReference>
<dbReference type="NCBIfam" id="TIGR02937">
    <property type="entry name" value="sigma70-ECF"/>
    <property type="match status" value="1"/>
</dbReference>
<dbReference type="Pfam" id="PF04545">
    <property type="entry name" value="Sigma70_r4"/>
    <property type="match status" value="1"/>
</dbReference>
<proteinExistence type="predicted"/>
<comment type="caution">
    <text evidence="6">The sequence shown here is derived from an EMBL/GenBank/DDBJ whole genome shotgun (WGS) entry which is preliminary data.</text>
</comment>
<evidence type="ECO:0000256" key="4">
    <source>
        <dbReference type="ARBA" id="ARBA00023163"/>
    </source>
</evidence>
<dbReference type="PIRSF" id="PIRSF000770">
    <property type="entry name" value="RNA_pol_sigma-SigE/K"/>
    <property type="match status" value="1"/>
</dbReference>
<evidence type="ECO:0000259" key="5">
    <source>
        <dbReference type="PROSITE" id="PS00715"/>
    </source>
</evidence>
<dbReference type="InterPro" id="IPR012845">
    <property type="entry name" value="RNA_pol_sigma_FliA_WhiG"/>
</dbReference>
<dbReference type="SUPFAM" id="SSF88946">
    <property type="entry name" value="Sigma2 domain of RNA polymerase sigma factors"/>
    <property type="match status" value="1"/>
</dbReference>
<dbReference type="PANTHER" id="PTHR30385">
    <property type="entry name" value="SIGMA FACTOR F FLAGELLAR"/>
    <property type="match status" value="1"/>
</dbReference>
<dbReference type="InterPro" id="IPR013324">
    <property type="entry name" value="RNA_pol_sigma_r3/r4-like"/>
</dbReference>
<gene>
    <name evidence="6" type="ORF">WI372_16110</name>
</gene>
<protein>
    <submittedName>
        <fullName evidence="6">FliA/WhiG family RNA polymerase sigma factor</fullName>
    </submittedName>
</protein>
<dbReference type="Pfam" id="PF04542">
    <property type="entry name" value="Sigma70_r2"/>
    <property type="match status" value="1"/>
</dbReference>
<dbReference type="PRINTS" id="PR00046">
    <property type="entry name" value="SIGMA70FCT"/>
</dbReference>
<accession>A0ABU9ECR1</accession>
<dbReference type="CDD" id="cd06171">
    <property type="entry name" value="Sigma70_r4"/>
    <property type="match status" value="1"/>
</dbReference>
<evidence type="ECO:0000256" key="3">
    <source>
        <dbReference type="ARBA" id="ARBA00023125"/>
    </source>
</evidence>
<keyword evidence="2" id="KW-0731">Sigma factor</keyword>
<evidence type="ECO:0000256" key="2">
    <source>
        <dbReference type="ARBA" id="ARBA00023082"/>
    </source>
</evidence>
<keyword evidence="3" id="KW-0238">DNA-binding</keyword>
<dbReference type="Gene3D" id="1.20.140.160">
    <property type="match status" value="1"/>
</dbReference>
<sequence length="251" mass="28118">MKDQTELWERMKAGDPEARDTLLESHMGLVRHVALKLARTAGPGVDADDLVSAGSVGLIQAVEAYEPERGHAFSTFAVMRIRGAILDELRRWDPAPRSVRKKQRALQKAEASLRQELQREPTPMEIARNLELEVPDLHRWNDAVARTNVVSLHEPRTDDGTDTRIEVVPGETGDEIEARVNHGEEVQILQGCLARLKERERQVLSLYYFEGLRLAGIAEILGVTESRVSQIRHAAMDTLRSMLSLHGVEAP</sequence>
<dbReference type="RefSeq" id="WP_405280579.1">
    <property type="nucleotide sequence ID" value="NZ_CP144380.1"/>
</dbReference>
<keyword evidence="1" id="KW-0805">Transcription regulation</keyword>
<dbReference type="NCBIfam" id="TIGR02479">
    <property type="entry name" value="FliA_WhiG"/>
    <property type="match status" value="1"/>
</dbReference>
<dbReference type="InterPro" id="IPR007627">
    <property type="entry name" value="RNA_pol_sigma70_r2"/>
</dbReference>